<dbReference type="Proteomes" id="UP000197138">
    <property type="component" value="Unassembled WGS sequence"/>
</dbReference>
<reference evidence="3" key="1">
    <citation type="journal article" date="2017" name="Plant J.">
        <title>The pomegranate (Punica granatum L.) genome and the genomics of punicalagin biosynthesis.</title>
        <authorList>
            <person name="Qin G."/>
            <person name="Xu C."/>
            <person name="Ming R."/>
            <person name="Tang H."/>
            <person name="Guyot R."/>
            <person name="Kramer E.M."/>
            <person name="Hu Y."/>
            <person name="Yi X."/>
            <person name="Qi Y."/>
            <person name="Xu X."/>
            <person name="Gao Z."/>
            <person name="Pan H."/>
            <person name="Jian J."/>
            <person name="Tian Y."/>
            <person name="Yue Z."/>
            <person name="Xu Y."/>
        </authorList>
    </citation>
    <scope>NUCLEOTIDE SEQUENCE [LARGE SCALE GENOMIC DNA]</scope>
    <source>
        <strain evidence="3">cv. Dabenzi</strain>
    </source>
</reference>
<dbReference type="InterPro" id="IPR005162">
    <property type="entry name" value="Retrotrans_gag_dom"/>
</dbReference>
<evidence type="ECO:0000313" key="2">
    <source>
        <dbReference type="EMBL" id="OWM90603.1"/>
    </source>
</evidence>
<name>A0A218Y011_PUNGR</name>
<evidence type="ECO:0000259" key="1">
    <source>
        <dbReference type="Pfam" id="PF03732"/>
    </source>
</evidence>
<dbReference type="PANTHER" id="PTHR37610">
    <property type="entry name" value="CCHC-TYPE DOMAIN-CONTAINING PROTEIN"/>
    <property type="match status" value="1"/>
</dbReference>
<gene>
    <name evidence="2" type="ORF">CDL15_Pgr014906</name>
</gene>
<comment type="caution">
    <text evidence="2">The sequence shown here is derived from an EMBL/GenBank/DDBJ whole genome shotgun (WGS) entry which is preliminary data.</text>
</comment>
<accession>A0A218Y011</accession>
<dbReference type="AlphaFoldDB" id="A0A218Y011"/>
<evidence type="ECO:0000313" key="3">
    <source>
        <dbReference type="Proteomes" id="UP000197138"/>
    </source>
</evidence>
<proteinExistence type="predicted"/>
<sequence>MVNSLAATWLANSLEKNLQPSVACIENAKTIWDDLRHQFSHGNVTRIYQTRSEIYSLSEEGRSVSEYYSLLKGLWDERDNLLEATTCVFAALARRGQHNDREKAHELLMGLNSDFSTVRS</sequence>
<dbReference type="PANTHER" id="PTHR37610:SF97">
    <property type="entry name" value="RETROTRANSPOSON GAG DOMAIN-CONTAINING PROTEIN"/>
    <property type="match status" value="1"/>
</dbReference>
<dbReference type="Pfam" id="PF03732">
    <property type="entry name" value="Retrotrans_gag"/>
    <property type="match status" value="1"/>
</dbReference>
<protein>
    <recommendedName>
        <fullName evidence="1">Retrotransposon gag domain-containing protein</fullName>
    </recommendedName>
</protein>
<organism evidence="2 3">
    <name type="scientific">Punica granatum</name>
    <name type="common">Pomegranate</name>
    <dbReference type="NCBI Taxonomy" id="22663"/>
    <lineage>
        <taxon>Eukaryota</taxon>
        <taxon>Viridiplantae</taxon>
        <taxon>Streptophyta</taxon>
        <taxon>Embryophyta</taxon>
        <taxon>Tracheophyta</taxon>
        <taxon>Spermatophyta</taxon>
        <taxon>Magnoliopsida</taxon>
        <taxon>eudicotyledons</taxon>
        <taxon>Gunneridae</taxon>
        <taxon>Pentapetalae</taxon>
        <taxon>rosids</taxon>
        <taxon>malvids</taxon>
        <taxon>Myrtales</taxon>
        <taxon>Lythraceae</taxon>
        <taxon>Punica</taxon>
    </lineage>
</organism>
<feature type="domain" description="Retrotransposon gag" evidence="1">
    <location>
        <begin position="5"/>
        <end position="80"/>
    </location>
</feature>
<dbReference type="EMBL" id="MTKT01000548">
    <property type="protein sequence ID" value="OWM90603.1"/>
    <property type="molecule type" value="Genomic_DNA"/>
</dbReference>